<evidence type="ECO:0000313" key="2">
    <source>
        <dbReference type="Proteomes" id="UP001054837"/>
    </source>
</evidence>
<accession>A0AAV4RU44</accession>
<dbReference type="AlphaFoldDB" id="A0AAV4RU44"/>
<proteinExistence type="predicted"/>
<reference evidence="1 2" key="1">
    <citation type="submission" date="2021-06" db="EMBL/GenBank/DDBJ databases">
        <title>Caerostris darwini draft genome.</title>
        <authorList>
            <person name="Kono N."/>
            <person name="Arakawa K."/>
        </authorList>
    </citation>
    <scope>NUCLEOTIDE SEQUENCE [LARGE SCALE GENOMIC DNA]</scope>
</reference>
<dbReference type="EMBL" id="BPLQ01006572">
    <property type="protein sequence ID" value="GIY23637.1"/>
    <property type="molecule type" value="Genomic_DNA"/>
</dbReference>
<evidence type="ECO:0000313" key="1">
    <source>
        <dbReference type="EMBL" id="GIY23637.1"/>
    </source>
</evidence>
<name>A0AAV4RU44_9ARAC</name>
<keyword evidence="2" id="KW-1185">Reference proteome</keyword>
<gene>
    <name evidence="1" type="ORF">CDAR_478841</name>
</gene>
<comment type="caution">
    <text evidence="1">The sequence shown here is derived from an EMBL/GenBank/DDBJ whole genome shotgun (WGS) entry which is preliminary data.</text>
</comment>
<evidence type="ECO:0008006" key="3">
    <source>
        <dbReference type="Google" id="ProtNLM"/>
    </source>
</evidence>
<protein>
    <recommendedName>
        <fullName evidence="3">Secreted protein</fullName>
    </recommendedName>
</protein>
<dbReference type="Proteomes" id="UP001054837">
    <property type="component" value="Unassembled WGS sequence"/>
</dbReference>
<sequence length="99" mass="11342">MQYVWVALSVVGSLELNARVQPRSLKRMPLQIIDHIHRTFDIEELPLIAPPVVKSTQIFTIALISTETDSERNRSLKTSRHERRKIIGILCLLDTHLSS</sequence>
<organism evidence="1 2">
    <name type="scientific">Caerostris darwini</name>
    <dbReference type="NCBI Taxonomy" id="1538125"/>
    <lineage>
        <taxon>Eukaryota</taxon>
        <taxon>Metazoa</taxon>
        <taxon>Ecdysozoa</taxon>
        <taxon>Arthropoda</taxon>
        <taxon>Chelicerata</taxon>
        <taxon>Arachnida</taxon>
        <taxon>Araneae</taxon>
        <taxon>Araneomorphae</taxon>
        <taxon>Entelegynae</taxon>
        <taxon>Araneoidea</taxon>
        <taxon>Araneidae</taxon>
        <taxon>Caerostris</taxon>
    </lineage>
</organism>